<organism evidence="3 4">
    <name type="scientific">Perilla frutescens var. hirtella</name>
    <name type="common">Perilla citriodora</name>
    <name type="synonym">Perilla setoyensis</name>
    <dbReference type="NCBI Taxonomy" id="608512"/>
    <lineage>
        <taxon>Eukaryota</taxon>
        <taxon>Viridiplantae</taxon>
        <taxon>Streptophyta</taxon>
        <taxon>Embryophyta</taxon>
        <taxon>Tracheophyta</taxon>
        <taxon>Spermatophyta</taxon>
        <taxon>Magnoliopsida</taxon>
        <taxon>eudicotyledons</taxon>
        <taxon>Gunneridae</taxon>
        <taxon>Pentapetalae</taxon>
        <taxon>asterids</taxon>
        <taxon>lamiids</taxon>
        <taxon>Lamiales</taxon>
        <taxon>Lamiaceae</taxon>
        <taxon>Nepetoideae</taxon>
        <taxon>Elsholtzieae</taxon>
        <taxon>Perilla</taxon>
    </lineage>
</organism>
<evidence type="ECO:0000313" key="3">
    <source>
        <dbReference type="EMBL" id="KAH6831837.1"/>
    </source>
</evidence>
<keyword evidence="4" id="KW-1185">Reference proteome</keyword>
<sequence length="85" mass="9155">MKTIIVVFVASVLIIATFEAHAAEAAHVKTRYLLSYPAANQGLEPAKNIGTNNINGDDGDSTTEQSTHHYLPDQDPKNGPQPRSP</sequence>
<name>A0AAD4PAL3_PERFH</name>
<feature type="region of interest" description="Disordered" evidence="1">
    <location>
        <begin position="42"/>
        <end position="85"/>
    </location>
</feature>
<feature type="compositionally biased region" description="Basic and acidic residues" evidence="1">
    <location>
        <begin position="66"/>
        <end position="76"/>
    </location>
</feature>
<dbReference type="EMBL" id="SDAM02000081">
    <property type="protein sequence ID" value="KAH6831837.1"/>
    <property type="molecule type" value="Genomic_DNA"/>
</dbReference>
<protein>
    <submittedName>
        <fullName evidence="3">Uncharacterized protein</fullName>
    </submittedName>
</protein>
<feature type="signal peptide" evidence="2">
    <location>
        <begin position="1"/>
        <end position="25"/>
    </location>
</feature>
<accession>A0AAD4PAL3</accession>
<evidence type="ECO:0000256" key="1">
    <source>
        <dbReference type="SAM" id="MobiDB-lite"/>
    </source>
</evidence>
<gene>
    <name evidence="3" type="ORF">C2S53_008330</name>
</gene>
<proteinExistence type="predicted"/>
<reference evidence="3 4" key="1">
    <citation type="journal article" date="2021" name="Nat. Commun.">
        <title>Incipient diploidization of the medicinal plant Perilla within 10,000 years.</title>
        <authorList>
            <person name="Zhang Y."/>
            <person name="Shen Q."/>
            <person name="Leng L."/>
            <person name="Zhang D."/>
            <person name="Chen S."/>
            <person name="Shi Y."/>
            <person name="Ning Z."/>
            <person name="Chen S."/>
        </authorList>
    </citation>
    <scope>NUCLEOTIDE SEQUENCE [LARGE SCALE GENOMIC DNA]</scope>
    <source>
        <strain evidence="4">cv. PC099</strain>
    </source>
</reference>
<dbReference type="AlphaFoldDB" id="A0AAD4PAL3"/>
<comment type="caution">
    <text evidence="3">The sequence shown here is derived from an EMBL/GenBank/DDBJ whole genome shotgun (WGS) entry which is preliminary data.</text>
</comment>
<keyword evidence="2" id="KW-0732">Signal</keyword>
<dbReference type="Proteomes" id="UP001190926">
    <property type="component" value="Unassembled WGS sequence"/>
</dbReference>
<evidence type="ECO:0000256" key="2">
    <source>
        <dbReference type="SAM" id="SignalP"/>
    </source>
</evidence>
<evidence type="ECO:0000313" key="4">
    <source>
        <dbReference type="Proteomes" id="UP001190926"/>
    </source>
</evidence>
<feature type="chain" id="PRO_5042073382" evidence="2">
    <location>
        <begin position="26"/>
        <end position="85"/>
    </location>
</feature>